<dbReference type="AlphaFoldDB" id="A0ABD6DD25"/>
<organism evidence="1 2">
    <name type="scientific">Halohasta litorea</name>
    <dbReference type="NCBI Taxonomy" id="869891"/>
    <lineage>
        <taxon>Archaea</taxon>
        <taxon>Methanobacteriati</taxon>
        <taxon>Methanobacteriota</taxon>
        <taxon>Stenosarchaea group</taxon>
        <taxon>Halobacteria</taxon>
        <taxon>Halobacteriales</taxon>
        <taxon>Haloferacaceae</taxon>
        <taxon>Halohasta</taxon>
    </lineage>
</organism>
<keyword evidence="2" id="KW-1185">Reference proteome</keyword>
<comment type="caution">
    <text evidence="1">The sequence shown here is derived from an EMBL/GenBank/DDBJ whole genome shotgun (WGS) entry which is preliminary data.</text>
</comment>
<accession>A0ABD6DD25</accession>
<dbReference type="Proteomes" id="UP001597052">
    <property type="component" value="Unassembled WGS sequence"/>
</dbReference>
<dbReference type="EMBL" id="JBHUDM010000015">
    <property type="protein sequence ID" value="MFD1643963.1"/>
    <property type="molecule type" value="Genomic_DNA"/>
</dbReference>
<reference evidence="1 2" key="1">
    <citation type="journal article" date="2019" name="Int. J. Syst. Evol. Microbiol.">
        <title>The Global Catalogue of Microorganisms (GCM) 10K type strain sequencing project: providing services to taxonomists for standard genome sequencing and annotation.</title>
        <authorList>
            <consortium name="The Broad Institute Genomics Platform"/>
            <consortium name="The Broad Institute Genome Sequencing Center for Infectious Disease"/>
            <person name="Wu L."/>
            <person name="Ma J."/>
        </authorList>
    </citation>
    <scope>NUCLEOTIDE SEQUENCE [LARGE SCALE GENOMIC DNA]</scope>
    <source>
        <strain evidence="1 2">CGMCC 1.10593</strain>
    </source>
</reference>
<name>A0ABD6DD25_9EURY</name>
<evidence type="ECO:0000313" key="2">
    <source>
        <dbReference type="Proteomes" id="UP001597052"/>
    </source>
</evidence>
<proteinExistence type="predicted"/>
<sequence length="82" mass="8988">MDELQTVTFPAINLPRPDDPVYDSDELLMFESIAAIKGEAANNGGETLGDILNPDGYIDDPFNENNSPVVVRVRARQLVGKQ</sequence>
<protein>
    <submittedName>
        <fullName evidence="1">Uncharacterized protein</fullName>
    </submittedName>
</protein>
<dbReference type="RefSeq" id="WP_379827726.1">
    <property type="nucleotide sequence ID" value="NZ_JBHUDM010000015.1"/>
</dbReference>
<gene>
    <name evidence="1" type="ORF">ACFSBW_19160</name>
</gene>
<evidence type="ECO:0000313" key="1">
    <source>
        <dbReference type="EMBL" id="MFD1643963.1"/>
    </source>
</evidence>